<protein>
    <submittedName>
        <fullName evidence="1">38674_t:CDS:1</fullName>
    </submittedName>
</protein>
<reference evidence="1 2" key="1">
    <citation type="submission" date="2021-06" db="EMBL/GenBank/DDBJ databases">
        <authorList>
            <person name="Kallberg Y."/>
            <person name="Tangrot J."/>
            <person name="Rosling A."/>
        </authorList>
    </citation>
    <scope>NUCLEOTIDE SEQUENCE [LARGE SCALE GENOMIC DNA]</scope>
    <source>
        <strain evidence="1 2">120-4 pot B 10/14</strain>
    </source>
</reference>
<evidence type="ECO:0000313" key="1">
    <source>
        <dbReference type="EMBL" id="CAG8848939.1"/>
    </source>
</evidence>
<proteinExistence type="predicted"/>
<evidence type="ECO:0000313" key="2">
    <source>
        <dbReference type="Proteomes" id="UP000789901"/>
    </source>
</evidence>
<gene>
    <name evidence="1" type="ORF">GMARGA_LOCUS39436</name>
</gene>
<name>A0ABN7X758_GIGMA</name>
<dbReference type="Proteomes" id="UP000789901">
    <property type="component" value="Unassembled WGS sequence"/>
</dbReference>
<comment type="caution">
    <text evidence="1">The sequence shown here is derived from an EMBL/GenBank/DDBJ whole genome shotgun (WGS) entry which is preliminary data.</text>
</comment>
<feature type="non-terminal residue" evidence="1">
    <location>
        <position position="54"/>
    </location>
</feature>
<feature type="non-terminal residue" evidence="1">
    <location>
        <position position="1"/>
    </location>
</feature>
<organism evidence="1 2">
    <name type="scientific">Gigaspora margarita</name>
    <dbReference type="NCBI Taxonomy" id="4874"/>
    <lineage>
        <taxon>Eukaryota</taxon>
        <taxon>Fungi</taxon>
        <taxon>Fungi incertae sedis</taxon>
        <taxon>Mucoromycota</taxon>
        <taxon>Glomeromycotina</taxon>
        <taxon>Glomeromycetes</taxon>
        <taxon>Diversisporales</taxon>
        <taxon>Gigasporaceae</taxon>
        <taxon>Gigaspora</taxon>
    </lineage>
</organism>
<keyword evidence="2" id="KW-1185">Reference proteome</keyword>
<accession>A0ABN7X758</accession>
<dbReference type="EMBL" id="CAJVQB010094084">
    <property type="protein sequence ID" value="CAG8848939.1"/>
    <property type="molecule type" value="Genomic_DNA"/>
</dbReference>
<sequence length="54" mass="6383">LQNLETAFNIFSISENELQEYSKTNKMSESNQLLAKYKYVSSKRKEIFGFMLIK</sequence>